<dbReference type="Gene3D" id="3.30.470.20">
    <property type="entry name" value="ATP-grasp fold, B domain"/>
    <property type="match status" value="1"/>
</dbReference>
<dbReference type="PIRSF" id="PIRSF000854">
    <property type="entry name" value="PEP_synthase"/>
    <property type="match status" value="1"/>
</dbReference>
<dbReference type="KEGG" id="mbd:MEBOL_000837"/>
<feature type="domain" description="PEP-utilising enzyme C-terminal" evidence="18">
    <location>
        <begin position="481"/>
        <end position="768"/>
    </location>
</feature>
<evidence type="ECO:0000259" key="18">
    <source>
        <dbReference type="Pfam" id="PF02896"/>
    </source>
</evidence>
<evidence type="ECO:0000259" key="16">
    <source>
        <dbReference type="Pfam" id="PF00391"/>
    </source>
</evidence>
<evidence type="ECO:0000256" key="11">
    <source>
        <dbReference type="ARBA" id="ARBA00022840"/>
    </source>
</evidence>
<evidence type="ECO:0000256" key="5">
    <source>
        <dbReference type="ARBA" id="ARBA00011996"/>
    </source>
</evidence>
<organism evidence="19 20">
    <name type="scientific">Melittangium boletus DSM 14713</name>
    <dbReference type="NCBI Taxonomy" id="1294270"/>
    <lineage>
        <taxon>Bacteria</taxon>
        <taxon>Pseudomonadati</taxon>
        <taxon>Myxococcota</taxon>
        <taxon>Myxococcia</taxon>
        <taxon>Myxococcales</taxon>
        <taxon>Cystobacterineae</taxon>
        <taxon>Archangiaceae</taxon>
        <taxon>Melittangium</taxon>
    </lineage>
</organism>
<dbReference type="InterPro" id="IPR015813">
    <property type="entry name" value="Pyrv/PenolPyrv_kinase-like_dom"/>
</dbReference>
<dbReference type="InterPro" id="IPR018274">
    <property type="entry name" value="PEP_util_AS"/>
</dbReference>
<dbReference type="PROSITE" id="PS00370">
    <property type="entry name" value="PEP_ENZYMES_PHOS_SITE"/>
    <property type="match status" value="1"/>
</dbReference>
<dbReference type="InterPro" id="IPR036637">
    <property type="entry name" value="Phosphohistidine_dom_sf"/>
</dbReference>
<evidence type="ECO:0000313" key="20">
    <source>
        <dbReference type="Proteomes" id="UP000217289"/>
    </source>
</evidence>
<evidence type="ECO:0000256" key="10">
    <source>
        <dbReference type="ARBA" id="ARBA00022777"/>
    </source>
</evidence>
<keyword evidence="11 15" id="KW-0067">ATP-binding</keyword>
<dbReference type="PANTHER" id="PTHR43030">
    <property type="entry name" value="PHOSPHOENOLPYRUVATE SYNTHASE"/>
    <property type="match status" value="1"/>
</dbReference>
<dbReference type="Pfam" id="PF01326">
    <property type="entry name" value="PPDK_N"/>
    <property type="match status" value="1"/>
</dbReference>
<dbReference type="AlphaFoldDB" id="A0A250I8D5"/>
<dbReference type="GO" id="GO:0006094">
    <property type="term" value="P:gluconeogenesis"/>
    <property type="evidence" value="ECO:0007669"/>
    <property type="project" value="UniProtKB-UniPathway"/>
</dbReference>
<comment type="pathway">
    <text evidence="3 15">Carbohydrate biosynthesis; gluconeogenesis.</text>
</comment>
<keyword evidence="10 15" id="KW-0418">Kinase</keyword>
<dbReference type="Pfam" id="PF02896">
    <property type="entry name" value="PEP-utilizers_C"/>
    <property type="match status" value="1"/>
</dbReference>
<dbReference type="InterPro" id="IPR000121">
    <property type="entry name" value="PEP_util_C"/>
</dbReference>
<dbReference type="Proteomes" id="UP000217289">
    <property type="component" value="Chromosome"/>
</dbReference>
<evidence type="ECO:0000256" key="9">
    <source>
        <dbReference type="ARBA" id="ARBA00022741"/>
    </source>
</evidence>
<dbReference type="RefSeq" id="WP_095976205.1">
    <property type="nucleotide sequence ID" value="NZ_CP022163.1"/>
</dbReference>
<dbReference type="GO" id="GO:0046872">
    <property type="term" value="F:metal ion binding"/>
    <property type="evidence" value="ECO:0007669"/>
    <property type="project" value="UniProtKB-KW"/>
</dbReference>
<reference evidence="19 20" key="1">
    <citation type="submission" date="2017-06" db="EMBL/GenBank/DDBJ databases">
        <authorList>
            <person name="Kim H.J."/>
            <person name="Triplett B.A."/>
        </authorList>
    </citation>
    <scope>NUCLEOTIDE SEQUENCE [LARGE SCALE GENOMIC DNA]</scope>
    <source>
        <strain evidence="19 20">DSM 14713</strain>
    </source>
</reference>
<dbReference type="Gene3D" id="3.30.1490.20">
    <property type="entry name" value="ATP-grasp fold, A domain"/>
    <property type="match status" value="1"/>
</dbReference>
<gene>
    <name evidence="19" type="ORF">MEBOL_000837</name>
</gene>
<evidence type="ECO:0000256" key="1">
    <source>
        <dbReference type="ARBA" id="ARBA00001946"/>
    </source>
</evidence>
<comment type="catalytic activity">
    <reaction evidence="14 15">
        <text>pyruvate + ATP + H2O = phosphoenolpyruvate + AMP + phosphate + 2 H(+)</text>
        <dbReference type="Rhea" id="RHEA:11364"/>
        <dbReference type="ChEBI" id="CHEBI:15361"/>
        <dbReference type="ChEBI" id="CHEBI:15377"/>
        <dbReference type="ChEBI" id="CHEBI:15378"/>
        <dbReference type="ChEBI" id="CHEBI:30616"/>
        <dbReference type="ChEBI" id="CHEBI:43474"/>
        <dbReference type="ChEBI" id="CHEBI:58702"/>
        <dbReference type="ChEBI" id="CHEBI:456215"/>
        <dbReference type="EC" id="2.7.9.2"/>
    </reaction>
</comment>
<keyword evidence="19" id="KW-0670">Pyruvate</keyword>
<evidence type="ECO:0000259" key="17">
    <source>
        <dbReference type="Pfam" id="PF01326"/>
    </source>
</evidence>
<evidence type="ECO:0000256" key="15">
    <source>
        <dbReference type="PIRNR" id="PIRNR000854"/>
    </source>
</evidence>
<dbReference type="InterPro" id="IPR013815">
    <property type="entry name" value="ATP_grasp_subdomain_1"/>
</dbReference>
<dbReference type="EC" id="2.7.9.2" evidence="5 15"/>
<feature type="domain" description="Pyruvate phosphate dikinase AMP/ATP-binding" evidence="17">
    <location>
        <begin position="36"/>
        <end position="337"/>
    </location>
</feature>
<evidence type="ECO:0000256" key="4">
    <source>
        <dbReference type="ARBA" id="ARBA00007837"/>
    </source>
</evidence>
<dbReference type="Pfam" id="PF00391">
    <property type="entry name" value="PEP-utilizers"/>
    <property type="match status" value="1"/>
</dbReference>
<dbReference type="SUPFAM" id="SSF56059">
    <property type="entry name" value="Glutathione synthetase ATP-binding domain-like"/>
    <property type="match status" value="1"/>
</dbReference>
<keyword evidence="8 15" id="KW-0479">Metal-binding</keyword>
<evidence type="ECO:0000256" key="6">
    <source>
        <dbReference type="ARBA" id="ARBA00021623"/>
    </source>
</evidence>
<evidence type="ECO:0000256" key="13">
    <source>
        <dbReference type="ARBA" id="ARBA00033470"/>
    </source>
</evidence>
<dbReference type="InterPro" id="IPR006319">
    <property type="entry name" value="PEP_synth"/>
</dbReference>
<dbReference type="Gene3D" id="3.50.30.10">
    <property type="entry name" value="Phosphohistidine domain"/>
    <property type="match status" value="1"/>
</dbReference>
<keyword evidence="9 15" id="KW-0547">Nucleotide-binding</keyword>
<evidence type="ECO:0000256" key="3">
    <source>
        <dbReference type="ARBA" id="ARBA00004742"/>
    </source>
</evidence>
<proteinExistence type="inferred from homology"/>
<comment type="function">
    <text evidence="2 15">Catalyzes the phosphorylation of pyruvate to phosphoenolpyruvate.</text>
</comment>
<comment type="cofactor">
    <cofactor evidence="1 15">
        <name>Mg(2+)</name>
        <dbReference type="ChEBI" id="CHEBI:18420"/>
    </cofactor>
</comment>
<dbReference type="SUPFAM" id="SSF52009">
    <property type="entry name" value="Phosphohistidine domain"/>
    <property type="match status" value="1"/>
</dbReference>
<dbReference type="Gene3D" id="3.20.20.60">
    <property type="entry name" value="Phosphoenolpyruvate-binding domains"/>
    <property type="match status" value="1"/>
</dbReference>
<dbReference type="InterPro" id="IPR040442">
    <property type="entry name" value="Pyrv_kinase-like_dom_sf"/>
</dbReference>
<dbReference type="OrthoDB" id="9765468at2"/>
<feature type="domain" description="PEP-utilising enzyme mobile" evidence="16">
    <location>
        <begin position="376"/>
        <end position="446"/>
    </location>
</feature>
<dbReference type="InterPro" id="IPR002192">
    <property type="entry name" value="PPDK_AMP/ATP-bd"/>
</dbReference>
<evidence type="ECO:0000256" key="14">
    <source>
        <dbReference type="ARBA" id="ARBA00047700"/>
    </source>
</evidence>
<dbReference type="UniPathway" id="UPA00138"/>
<dbReference type="PANTHER" id="PTHR43030:SF1">
    <property type="entry name" value="PHOSPHOENOLPYRUVATE SYNTHASE"/>
    <property type="match status" value="1"/>
</dbReference>
<evidence type="ECO:0000256" key="7">
    <source>
        <dbReference type="ARBA" id="ARBA00022679"/>
    </source>
</evidence>
<comment type="similarity">
    <text evidence="4 15">Belongs to the PEP-utilizing enzyme family.</text>
</comment>
<evidence type="ECO:0000256" key="8">
    <source>
        <dbReference type="ARBA" id="ARBA00022723"/>
    </source>
</evidence>
<keyword evidence="7 15" id="KW-0808">Transferase</keyword>
<evidence type="ECO:0000313" key="19">
    <source>
        <dbReference type="EMBL" id="ATB27397.1"/>
    </source>
</evidence>
<protein>
    <recommendedName>
        <fullName evidence="6 15">Phosphoenolpyruvate synthase</fullName>
        <shortName evidence="15">PEP synthase</shortName>
        <ecNumber evidence="5 15">2.7.9.2</ecNumber>
    </recommendedName>
    <alternativeName>
        <fullName evidence="13 15">Pyruvate, water dikinase</fullName>
    </alternativeName>
</protein>
<dbReference type="SUPFAM" id="SSF51621">
    <property type="entry name" value="Phosphoenolpyruvate/pyruvate domain"/>
    <property type="match status" value="1"/>
</dbReference>
<keyword evidence="12 15" id="KW-0460">Magnesium</keyword>
<dbReference type="InterPro" id="IPR008279">
    <property type="entry name" value="PEP-util_enz_mobile_dom"/>
</dbReference>
<dbReference type="EMBL" id="CP022163">
    <property type="protein sequence ID" value="ATB27397.1"/>
    <property type="molecule type" value="Genomic_DNA"/>
</dbReference>
<keyword evidence="20" id="KW-1185">Reference proteome</keyword>
<evidence type="ECO:0000256" key="2">
    <source>
        <dbReference type="ARBA" id="ARBA00002988"/>
    </source>
</evidence>
<sequence length="785" mass="85726">METGQAPLRDSRGERSGEQQRPWVVWFDSLSREDVALAGGKGANLGEMTQAGLPVPRGFVVTAEAFQEALRPVGSRLGELWRSLDVEDLESLAERSTELREMVLQVELPAALQAAVLDAYHQLGREQAVAVRSSATDEDTSSTSFAGMHESYTHVVGDEAVLARLRECWASAFAQRVVAYRKSQGLTELPSLAVVVQEMVDSARSGVMFTADPATGDTQRFVIEAAWGLGEVVVGGQVEPDTYTLDKKGPRLREVRVGHKDFLLERAPEGGNRRVELSEERARKRVLADEVVLTLARLGARVEAHYGSPQDIEWAERGGRLFVVQSRPITTLGRVAPAPEREAWRPALVTGLGASPGRVSGRARVLHGPEEGGKLQKGEVLVAPMTSPDWVATMRRAVAIITDSGGMTSHAAIVSRELHLPCVVGTRNATRVLRDGEEVTVDGRAGKVFEGRMEEVAEPQVEAGRAVEAPRVVEAREPEPLATKLYVNLALPGQAREAAALPVDGVGLLRAEFLLTDALGGVHPRRLIAQGRQREFVERMVGPLREIAQAFHPRPVVYRTTDFRSNEFRGLEGGAEFEPVEANPMIGFRGCYRYLREPEVFQLELEALARVREESPNLHVMLPFVRTLWELEACLKLLDASPLGRQRGLERWVMAEVPSVVYRIPEYARLGVTGVSIGSNDLTQLMLGVDRDSEMCAELFNESDAAVLDAIVRIIHASREAGVTCSLCGQAPSNRPEFAEHLVRAGITSISVDPGSVGAARRVVAAAERRLLLEAARTRSGEAAW</sequence>
<accession>A0A250I8D5</accession>
<dbReference type="NCBIfam" id="TIGR01418">
    <property type="entry name" value="PEP_synth"/>
    <property type="match status" value="1"/>
</dbReference>
<dbReference type="GO" id="GO:0008986">
    <property type="term" value="F:pyruvate, water dikinase activity"/>
    <property type="evidence" value="ECO:0007669"/>
    <property type="project" value="UniProtKB-EC"/>
</dbReference>
<name>A0A250I8D5_9BACT</name>
<evidence type="ECO:0000256" key="12">
    <source>
        <dbReference type="ARBA" id="ARBA00022842"/>
    </source>
</evidence>
<dbReference type="GO" id="GO:0005524">
    <property type="term" value="F:ATP binding"/>
    <property type="evidence" value="ECO:0007669"/>
    <property type="project" value="UniProtKB-KW"/>
</dbReference>
<dbReference type="NCBIfam" id="NF005057">
    <property type="entry name" value="PRK06464.1"/>
    <property type="match status" value="1"/>
</dbReference>